<dbReference type="AlphaFoldDB" id="A0A0L8L9P1"/>
<protein>
    <submittedName>
        <fullName evidence="2">Tetratricopeptide repeat protein</fullName>
    </submittedName>
</protein>
<proteinExistence type="predicted"/>
<organism evidence="2 3">
    <name type="scientific">Streptomyces resistomycificus</name>
    <dbReference type="NCBI Taxonomy" id="67356"/>
    <lineage>
        <taxon>Bacteria</taxon>
        <taxon>Bacillati</taxon>
        <taxon>Actinomycetota</taxon>
        <taxon>Actinomycetes</taxon>
        <taxon>Kitasatosporales</taxon>
        <taxon>Streptomycetaceae</taxon>
        <taxon>Streptomyces</taxon>
        <taxon>Streptomyces aurantiacus group</taxon>
    </lineage>
</organism>
<dbReference type="eggNOG" id="COG0457">
    <property type="taxonomic scope" value="Bacteria"/>
</dbReference>
<sequence>MSGITDFDELRRAMAENSEQPEGPARNARAEQLLAEAEKLNVPLAVIEALGHQLKVYNYSSEKAKMFVPFARLLRMWDERPEDFDAYETHSLHWVFKWMSAGMLDQPHVPLASVEKWLGEMEHRYRLAGHSERAVRSAEFSVAAHTGDVERAERAYAAWLAADRDAMADCHACELHGQGWWQAERGRDAAALELWAPVLEGEYTCAHEPHTVLASSLTPLLRLGRADEARAHHLRGFRLVRAMESMRGAYADHVEFCALSGNEARGLELLAQRPAYFTDDGHPRSKLDFMAVVALLMDRLTELGLGEQRVPGPADRAWSARDLAAHARGEALALAARFDERNGTRHVSERARARMAQRPLVERLPLGVRSARAAVSPPPAPPAAVTPATGDEPDLTALIAEARRMSDTLQPDAVEAWAAVARAAEGVELDALDRAEIADHEAMDRGPEGAALFERAAELYAEAGDPGEALAARTRAAYVRALTGQVDQALTAVAEPYDEVLALYAEDGTGVRQTASVLMGRARILMRRVQEVVESLGDTGSEGGEDPADGPRRAGDPGGGVSGGAVSVGSVLADAGAAAREVLALVEGRTGDDVRLAARAAEAQAMLAELAANAGDVERAAELFRRSAAAYVGAGVPWFAVEYEARLAGLAHHLGDVAETERALRAALEHGGAQLEAIGRAQLRLQLAEVVGGRGLPEEAAEHALEAAHWADEAGEGPTLGAWARHQLGGFLLRLGRWAEAAEVLESALPDLSLETHGDGAIVQTQWWLGDCLSELGEHRAAAERRLQAAEIARHWPEQHDHATLAHLAAESLGHAGLPAEADRAYARAGDLWRSLGNVHGLVRSLRARAWLALRPEEGPEAARELMASAVRECEAALGPEGADEGARQRLVAELGHTRRQFGDLLARSAAEDDEDDSIRAVLEESLAQVAEAIVLFAALGDDGLHSRTGAELTAGWLEADLSRPARAAARARAVLAAYDAEDEDETAQARLAEALQLLQVMEDQPEARADEQPAD</sequence>
<gene>
    <name evidence="2" type="ORF">ADK37_17465</name>
</gene>
<evidence type="ECO:0000313" key="2">
    <source>
        <dbReference type="EMBL" id="KOG34829.1"/>
    </source>
</evidence>
<dbReference type="InterPro" id="IPR011990">
    <property type="entry name" value="TPR-like_helical_dom_sf"/>
</dbReference>
<dbReference type="Gene3D" id="1.25.40.10">
    <property type="entry name" value="Tetratricopeptide repeat domain"/>
    <property type="match status" value="1"/>
</dbReference>
<name>A0A0L8L9P1_9ACTN</name>
<dbReference type="PATRIC" id="fig|67356.5.peg.3725"/>
<accession>A0A0L8L9P1</accession>
<feature type="region of interest" description="Disordered" evidence="1">
    <location>
        <begin position="372"/>
        <end position="391"/>
    </location>
</feature>
<dbReference type="Proteomes" id="UP000037251">
    <property type="component" value="Unassembled WGS sequence"/>
</dbReference>
<dbReference type="EMBL" id="LGUS01000161">
    <property type="protein sequence ID" value="KOG34829.1"/>
    <property type="molecule type" value="Genomic_DNA"/>
</dbReference>
<keyword evidence="3" id="KW-1185">Reference proteome</keyword>
<dbReference type="RefSeq" id="WP_053191530.1">
    <property type="nucleotide sequence ID" value="NZ_KQ948998.1"/>
</dbReference>
<reference evidence="3" key="1">
    <citation type="submission" date="2015-07" db="EMBL/GenBank/DDBJ databases">
        <authorList>
            <person name="Ju K.-S."/>
            <person name="Doroghazi J.R."/>
            <person name="Metcalf W.W."/>
        </authorList>
    </citation>
    <scope>NUCLEOTIDE SEQUENCE [LARGE SCALE GENOMIC DNA]</scope>
    <source>
        <strain evidence="3">NRRL 2290</strain>
    </source>
</reference>
<feature type="region of interest" description="Disordered" evidence="1">
    <location>
        <begin position="535"/>
        <end position="560"/>
    </location>
</feature>
<evidence type="ECO:0000313" key="3">
    <source>
        <dbReference type="Proteomes" id="UP000037251"/>
    </source>
</evidence>
<dbReference type="STRING" id="67356.AQJ84_29780"/>
<comment type="caution">
    <text evidence="2">The sequence shown here is derived from an EMBL/GenBank/DDBJ whole genome shotgun (WGS) entry which is preliminary data.</text>
</comment>
<dbReference type="SUPFAM" id="SSF48452">
    <property type="entry name" value="TPR-like"/>
    <property type="match status" value="2"/>
</dbReference>
<dbReference type="OrthoDB" id="56388at2"/>
<evidence type="ECO:0000256" key="1">
    <source>
        <dbReference type="SAM" id="MobiDB-lite"/>
    </source>
</evidence>